<evidence type="ECO:0000256" key="6">
    <source>
        <dbReference type="ARBA" id="ARBA00022741"/>
    </source>
</evidence>
<evidence type="ECO:0000256" key="2">
    <source>
        <dbReference type="ARBA" id="ARBA00013267"/>
    </source>
</evidence>
<evidence type="ECO:0000259" key="9">
    <source>
        <dbReference type="SMART" id="SM00977"/>
    </source>
</evidence>
<evidence type="ECO:0000256" key="7">
    <source>
        <dbReference type="ARBA" id="ARBA00022840"/>
    </source>
</evidence>
<keyword evidence="4 10" id="KW-0436">Ligase</keyword>
<dbReference type="CDD" id="cd01992">
    <property type="entry name" value="TilS_N"/>
    <property type="match status" value="1"/>
</dbReference>
<dbReference type="SMART" id="SM00977">
    <property type="entry name" value="TilS_C"/>
    <property type="match status" value="1"/>
</dbReference>
<dbReference type="PANTHER" id="PTHR43033:SF1">
    <property type="entry name" value="TRNA(ILE)-LYSIDINE SYNTHASE-RELATED"/>
    <property type="match status" value="1"/>
</dbReference>
<dbReference type="SUPFAM" id="SSF52402">
    <property type="entry name" value="Adenine nucleotide alpha hydrolases-like"/>
    <property type="match status" value="1"/>
</dbReference>
<dbReference type="GO" id="GO:0032267">
    <property type="term" value="F:tRNA(Ile)-lysidine synthase activity"/>
    <property type="evidence" value="ECO:0007669"/>
    <property type="project" value="UniProtKB-EC"/>
</dbReference>
<feature type="domain" description="Lysidine-tRNA(Ile) synthetase C-terminal" evidence="9">
    <location>
        <begin position="333"/>
        <end position="398"/>
    </location>
</feature>
<comment type="subcellular location">
    <subcellularLocation>
        <location evidence="1">Cytoplasm</location>
    </subcellularLocation>
</comment>
<dbReference type="InterPro" id="IPR014729">
    <property type="entry name" value="Rossmann-like_a/b/a_fold"/>
</dbReference>
<dbReference type="InterPro" id="IPR012795">
    <property type="entry name" value="tRNA_Ile_lys_synt_N"/>
</dbReference>
<name>A0A645C4M5_9ZZZZ</name>
<keyword evidence="3" id="KW-0963">Cytoplasm</keyword>
<evidence type="ECO:0000256" key="5">
    <source>
        <dbReference type="ARBA" id="ARBA00022694"/>
    </source>
</evidence>
<dbReference type="HAMAP" id="MF_01161">
    <property type="entry name" value="tRNA_Ile_lys_synt"/>
    <property type="match status" value="1"/>
</dbReference>
<evidence type="ECO:0000256" key="3">
    <source>
        <dbReference type="ARBA" id="ARBA00022490"/>
    </source>
</evidence>
<dbReference type="NCBIfam" id="TIGR02433">
    <property type="entry name" value="lysidine_TilS_C"/>
    <property type="match status" value="1"/>
</dbReference>
<keyword evidence="5" id="KW-0819">tRNA processing</keyword>
<dbReference type="GO" id="GO:0005524">
    <property type="term" value="F:ATP binding"/>
    <property type="evidence" value="ECO:0007669"/>
    <property type="project" value="UniProtKB-KW"/>
</dbReference>
<dbReference type="NCBIfam" id="TIGR02432">
    <property type="entry name" value="lysidine_TilS_N"/>
    <property type="match status" value="1"/>
</dbReference>
<evidence type="ECO:0000256" key="8">
    <source>
        <dbReference type="ARBA" id="ARBA00048539"/>
    </source>
</evidence>
<dbReference type="InterPro" id="IPR011063">
    <property type="entry name" value="TilS/TtcA_N"/>
</dbReference>
<keyword evidence="6" id="KW-0547">Nucleotide-binding</keyword>
<reference evidence="10" key="1">
    <citation type="submission" date="2019-08" db="EMBL/GenBank/DDBJ databases">
        <authorList>
            <person name="Kucharzyk K."/>
            <person name="Murdoch R.W."/>
            <person name="Higgins S."/>
            <person name="Loffler F."/>
        </authorList>
    </citation>
    <scope>NUCLEOTIDE SEQUENCE</scope>
</reference>
<proteinExistence type="inferred from homology"/>
<sequence>MLNLDKSKKYLLACSFGPDSMALFDMLKKEGIHFVVAHVNYGVRKEAKAETNALNHYCATHDIQIEILYAKPIKNGENFEAKAREIRYHFFKEIYDSDKIDYLLVAHQQDDVLETYFLQRQRGGFVEYYGIREETTIFGMNVIRPLLNYSKADLENYCIKNNVPYAIDSSNLSNDFARNVIRHTIVSKMNPRERKTELNNIDELNEEISVIYKKLADIDGTSKSQLLRLNDDEFQRMLVLMAREVRDDASISAPLASEIRKILMSNKPNITLKISEGLSFIKEYDFVTFKIGPMECLFEYKIDKPKIMDTKYFYLNFLKDTSDRNVTLDDYPLTIRNASLEDTIIINNYRVEVRRLFIDWKMPLSIRKKWPVIVNKNNKVIYIPRYRKDFEITNDLNFYVKK</sequence>
<evidence type="ECO:0000256" key="1">
    <source>
        <dbReference type="ARBA" id="ARBA00004496"/>
    </source>
</evidence>
<dbReference type="InterPro" id="IPR012094">
    <property type="entry name" value="tRNA_Ile_lys_synt"/>
</dbReference>
<evidence type="ECO:0000256" key="4">
    <source>
        <dbReference type="ARBA" id="ARBA00022598"/>
    </source>
</evidence>
<dbReference type="PANTHER" id="PTHR43033">
    <property type="entry name" value="TRNA(ILE)-LYSIDINE SYNTHASE-RELATED"/>
    <property type="match status" value="1"/>
</dbReference>
<accession>A0A645C4M5</accession>
<keyword evidence="7" id="KW-0067">ATP-binding</keyword>
<gene>
    <name evidence="10" type="primary">tilS_31</name>
    <name evidence="10" type="ORF">SDC9_118893</name>
</gene>
<dbReference type="EC" id="6.3.4.19" evidence="2"/>
<dbReference type="EMBL" id="VSSQ01024415">
    <property type="protein sequence ID" value="MPM71921.1"/>
    <property type="molecule type" value="Genomic_DNA"/>
</dbReference>
<dbReference type="InterPro" id="IPR012796">
    <property type="entry name" value="Lysidine-tRNA-synth_C"/>
</dbReference>
<evidence type="ECO:0000313" key="10">
    <source>
        <dbReference type="EMBL" id="MPM71921.1"/>
    </source>
</evidence>
<dbReference type="GO" id="GO:0008033">
    <property type="term" value="P:tRNA processing"/>
    <property type="evidence" value="ECO:0007669"/>
    <property type="project" value="UniProtKB-KW"/>
</dbReference>
<dbReference type="SUPFAM" id="SSF56037">
    <property type="entry name" value="PheT/TilS domain"/>
    <property type="match status" value="1"/>
</dbReference>
<dbReference type="GO" id="GO:0005737">
    <property type="term" value="C:cytoplasm"/>
    <property type="evidence" value="ECO:0007669"/>
    <property type="project" value="UniProtKB-SubCell"/>
</dbReference>
<dbReference type="AlphaFoldDB" id="A0A645C4M5"/>
<protein>
    <recommendedName>
        <fullName evidence="2">tRNA(Ile)-lysidine synthetase</fullName>
        <ecNumber evidence="2">6.3.4.19</ecNumber>
    </recommendedName>
</protein>
<comment type="catalytic activity">
    <reaction evidence="8">
        <text>cytidine(34) in tRNA(Ile2) + L-lysine + ATP = lysidine(34) in tRNA(Ile2) + AMP + diphosphate + H(+)</text>
        <dbReference type="Rhea" id="RHEA:43744"/>
        <dbReference type="Rhea" id="RHEA-COMP:10625"/>
        <dbReference type="Rhea" id="RHEA-COMP:10670"/>
        <dbReference type="ChEBI" id="CHEBI:15378"/>
        <dbReference type="ChEBI" id="CHEBI:30616"/>
        <dbReference type="ChEBI" id="CHEBI:32551"/>
        <dbReference type="ChEBI" id="CHEBI:33019"/>
        <dbReference type="ChEBI" id="CHEBI:82748"/>
        <dbReference type="ChEBI" id="CHEBI:83665"/>
        <dbReference type="ChEBI" id="CHEBI:456215"/>
        <dbReference type="EC" id="6.3.4.19"/>
    </reaction>
</comment>
<dbReference type="Pfam" id="PF01171">
    <property type="entry name" value="ATP_bind_3"/>
    <property type="match status" value="1"/>
</dbReference>
<dbReference type="Gene3D" id="3.40.50.620">
    <property type="entry name" value="HUPs"/>
    <property type="match status" value="1"/>
</dbReference>
<organism evidence="10">
    <name type="scientific">bioreactor metagenome</name>
    <dbReference type="NCBI Taxonomy" id="1076179"/>
    <lineage>
        <taxon>unclassified sequences</taxon>
        <taxon>metagenomes</taxon>
        <taxon>ecological metagenomes</taxon>
    </lineage>
</organism>
<comment type="caution">
    <text evidence="10">The sequence shown here is derived from an EMBL/GenBank/DDBJ whole genome shotgun (WGS) entry which is preliminary data.</text>
</comment>